<sequence>TPPVNLSTLTLIKTLVFIRILIVYLFNFKLEKNSPQQSFLIDAPAMWYIRRFLEDFDSNEIYEHYANVIMLKIHHDGMFTRRPRRQYVDDKTTFIDLVDVDELNVHEINTMVTELGYTDGLVEDDSEEECKQDDGEDVDYMVDKTHEMEEVDIDMKNFNSIIECDAEWLGNKEKVGEESNLGEDDNHDLVKVDAFYSGSDSEFEGDRKRQLRKLGKHQRTKKTLNFNFYVGKSFRNKKEIKDLIGKHSIETRRDLSIVKKDGSRKIFRAKAMAMERAQGNYSAQYTMLRDYILEQHKINRGTTVKLEVETEPNLDMETRKFERIYVCFGALKNGFKSCDMELLGLDGTFMKGPFPGQILTVVGIDPNHGTYPISYVIVEGIILAIARIFPSTEHRFFLRHIHENIKKI</sequence>
<evidence type="ECO:0000313" key="3">
    <source>
        <dbReference type="Proteomes" id="UP000243975"/>
    </source>
</evidence>
<feature type="domain" description="PB1-like" evidence="1">
    <location>
        <begin position="68"/>
        <end position="119"/>
    </location>
</feature>
<dbReference type="Gramene" id="KVI01533">
    <property type="protein sequence ID" value="KVI01533"/>
    <property type="gene ID" value="Ccrd_020200"/>
</dbReference>
<organism evidence="2 3">
    <name type="scientific">Cynara cardunculus var. scolymus</name>
    <name type="common">Globe artichoke</name>
    <name type="synonym">Cynara scolymus</name>
    <dbReference type="NCBI Taxonomy" id="59895"/>
    <lineage>
        <taxon>Eukaryota</taxon>
        <taxon>Viridiplantae</taxon>
        <taxon>Streptophyta</taxon>
        <taxon>Embryophyta</taxon>
        <taxon>Tracheophyta</taxon>
        <taxon>Spermatophyta</taxon>
        <taxon>Magnoliopsida</taxon>
        <taxon>eudicotyledons</taxon>
        <taxon>Gunneridae</taxon>
        <taxon>Pentapetalae</taxon>
        <taxon>asterids</taxon>
        <taxon>campanulids</taxon>
        <taxon>Asterales</taxon>
        <taxon>Asteraceae</taxon>
        <taxon>Carduoideae</taxon>
        <taxon>Cardueae</taxon>
        <taxon>Carduinae</taxon>
        <taxon>Cynara</taxon>
    </lineage>
</organism>
<dbReference type="PANTHER" id="PTHR31973:SF190">
    <property type="entry name" value="MULE TRANSPOSASE DOMAIN-CONTAINING PROTEIN"/>
    <property type="match status" value="1"/>
</dbReference>
<dbReference type="Pfam" id="PF26130">
    <property type="entry name" value="PB1-like"/>
    <property type="match status" value="1"/>
</dbReference>
<protein>
    <submittedName>
        <fullName evidence="2">Transposase, MuDR, plant</fullName>
    </submittedName>
</protein>
<gene>
    <name evidence="2" type="ORF">Ccrd_020200</name>
</gene>
<comment type="caution">
    <text evidence="2">The sequence shown here is derived from an EMBL/GenBank/DDBJ whole genome shotgun (WGS) entry which is preliminary data.</text>
</comment>
<reference evidence="2 3" key="1">
    <citation type="journal article" date="2016" name="Sci. Rep.">
        <title>The genome sequence of the outbreeding globe artichoke constructed de novo incorporating a phase-aware low-pass sequencing strategy of F1 progeny.</title>
        <authorList>
            <person name="Scaglione D."/>
            <person name="Reyes-Chin-Wo S."/>
            <person name="Acquadro A."/>
            <person name="Froenicke L."/>
            <person name="Portis E."/>
            <person name="Beitel C."/>
            <person name="Tirone M."/>
            <person name="Mauro R."/>
            <person name="Lo Monaco A."/>
            <person name="Mauromicale G."/>
            <person name="Faccioli P."/>
            <person name="Cattivelli L."/>
            <person name="Rieseberg L."/>
            <person name="Michelmore R."/>
            <person name="Lanteri S."/>
        </authorList>
    </citation>
    <scope>NUCLEOTIDE SEQUENCE [LARGE SCALE GENOMIC DNA]</scope>
    <source>
        <strain evidence="2">2C</strain>
    </source>
</reference>
<dbReference type="PANTHER" id="PTHR31973">
    <property type="entry name" value="POLYPROTEIN, PUTATIVE-RELATED"/>
    <property type="match status" value="1"/>
</dbReference>
<proteinExistence type="predicted"/>
<evidence type="ECO:0000313" key="2">
    <source>
        <dbReference type="EMBL" id="KVI01533.1"/>
    </source>
</evidence>
<dbReference type="AlphaFoldDB" id="A0A118K0K4"/>
<accession>A0A118K0K4</accession>
<evidence type="ECO:0000259" key="1">
    <source>
        <dbReference type="Pfam" id="PF26130"/>
    </source>
</evidence>
<feature type="non-terminal residue" evidence="2">
    <location>
        <position position="1"/>
    </location>
</feature>
<dbReference type="EMBL" id="LEKV01003054">
    <property type="protein sequence ID" value="KVI01533.1"/>
    <property type="molecule type" value="Genomic_DNA"/>
</dbReference>
<name>A0A118K0K4_CYNCS</name>
<dbReference type="InterPro" id="IPR058594">
    <property type="entry name" value="PB1-like_dom_pln"/>
</dbReference>
<dbReference type="Proteomes" id="UP000243975">
    <property type="component" value="Unassembled WGS sequence"/>
</dbReference>
<keyword evidence="3" id="KW-1185">Reference proteome</keyword>